<gene>
    <name evidence="3" type="ORF">GCM10022254_65680</name>
</gene>
<feature type="domain" description="Conserved hypothetical protein CHP02679 N terminus" evidence="2">
    <location>
        <begin position="30"/>
        <end position="231"/>
    </location>
</feature>
<dbReference type="Proteomes" id="UP001501710">
    <property type="component" value="Unassembled WGS sequence"/>
</dbReference>
<reference evidence="4" key="1">
    <citation type="journal article" date="2019" name="Int. J. Syst. Evol. Microbiol.">
        <title>The Global Catalogue of Microorganisms (GCM) 10K type strain sequencing project: providing services to taxonomists for standard genome sequencing and annotation.</title>
        <authorList>
            <consortium name="The Broad Institute Genomics Platform"/>
            <consortium name="The Broad Institute Genome Sequencing Center for Infectious Disease"/>
            <person name="Wu L."/>
            <person name="Ma J."/>
        </authorList>
    </citation>
    <scope>NUCLEOTIDE SEQUENCE [LARGE SCALE GENOMIC DNA]</scope>
    <source>
        <strain evidence="4">JCM 17440</strain>
    </source>
</reference>
<dbReference type="InterPro" id="IPR024466">
    <property type="entry name" value="CHP02679_N"/>
</dbReference>
<dbReference type="Pfam" id="PF09664">
    <property type="entry name" value="DUF2399"/>
    <property type="match status" value="1"/>
</dbReference>
<dbReference type="InterPro" id="IPR013495">
    <property type="entry name" value="CHP02679"/>
</dbReference>
<evidence type="ECO:0000313" key="4">
    <source>
        <dbReference type="Proteomes" id="UP001501710"/>
    </source>
</evidence>
<accession>A0ABP8CKS6</accession>
<organism evidence="3 4">
    <name type="scientific">Actinomadura meridiana</name>
    <dbReference type="NCBI Taxonomy" id="559626"/>
    <lineage>
        <taxon>Bacteria</taxon>
        <taxon>Bacillati</taxon>
        <taxon>Actinomycetota</taxon>
        <taxon>Actinomycetes</taxon>
        <taxon>Streptosporangiales</taxon>
        <taxon>Thermomonosporaceae</taxon>
        <taxon>Actinomadura</taxon>
    </lineage>
</organism>
<dbReference type="RefSeq" id="WP_344905116.1">
    <property type="nucleotide sequence ID" value="NZ_BAABAS010000026.1"/>
</dbReference>
<keyword evidence="4" id="KW-1185">Reference proteome</keyword>
<dbReference type="InterPro" id="IPR024465">
    <property type="entry name" value="DUF2399"/>
</dbReference>
<protein>
    <recommendedName>
        <fullName evidence="5">TIGR02679 family protein</fullName>
    </recommendedName>
</protein>
<evidence type="ECO:0008006" key="5">
    <source>
        <dbReference type="Google" id="ProtNLM"/>
    </source>
</evidence>
<feature type="domain" description="DUF2399" evidence="1">
    <location>
        <begin position="252"/>
        <end position="402"/>
    </location>
</feature>
<evidence type="ECO:0000259" key="2">
    <source>
        <dbReference type="Pfam" id="PF11796"/>
    </source>
</evidence>
<proteinExistence type="predicted"/>
<name>A0ABP8CKS6_9ACTN</name>
<comment type="caution">
    <text evidence="3">The sequence shown here is derived from an EMBL/GenBank/DDBJ whole genome shotgun (WGS) entry which is preliminary data.</text>
</comment>
<evidence type="ECO:0000313" key="3">
    <source>
        <dbReference type="EMBL" id="GAA4240558.1"/>
    </source>
</evidence>
<dbReference type="EMBL" id="BAABAS010000026">
    <property type="protein sequence ID" value="GAA4240558.1"/>
    <property type="molecule type" value="Genomic_DNA"/>
</dbReference>
<dbReference type="Pfam" id="PF11796">
    <property type="entry name" value="DUF3323"/>
    <property type="match status" value="1"/>
</dbReference>
<sequence length="408" mass="44268">MTVPERLRGADLRPLWTELHRRFSAGIPVSRITLKGLDDTQRAALADLLGLDRYPPSTVTVAVARLDAAVRELADSDSRTVTEMICGPIGDRARDRKERERERDALWAWLETHPVVSGEPVLLGWAADVRRRGLVAGSVPSTRRVLEQALAVLAALPADGKPLAAFATDVLSDSHALDDGGRLSGLVLRAQAFLLDAAPPKDAQERRALWESSGVECDALSTTVLAAGLRPAGNDALARTLRMWSDAGHACAVTLQQLRDQPSPLVPDSDVWVTENPTVLALALQRFGQRCPPLVCSSGWPNSAVIRLLRALGRTGTTLHYHGDFDGEGLRIAAYVMAKTNARPWRMSASDYLAGLEDATWDRPGPGRITEAPWDCELARTMREHDAAVLEEMVVEDLLVDLGGLGQS</sequence>
<evidence type="ECO:0000259" key="1">
    <source>
        <dbReference type="Pfam" id="PF09664"/>
    </source>
</evidence>
<dbReference type="NCBIfam" id="TIGR02679">
    <property type="entry name" value="TIGR02679 family protein"/>
    <property type="match status" value="1"/>
</dbReference>